<name>A0AB39QGL5_9ACTN</name>
<dbReference type="PANTHER" id="PTHR42305">
    <property type="entry name" value="MEMBRANE PROTEIN RV1733C-RELATED"/>
    <property type="match status" value="1"/>
</dbReference>
<dbReference type="GeneID" id="301463525"/>
<feature type="transmembrane region" description="Helical" evidence="1">
    <location>
        <begin position="28"/>
        <end position="50"/>
    </location>
</feature>
<evidence type="ECO:0008006" key="3">
    <source>
        <dbReference type="Google" id="ProtNLM"/>
    </source>
</evidence>
<keyword evidence="1" id="KW-1133">Transmembrane helix</keyword>
<accession>A0AB39QGL5</accession>
<gene>
    <name evidence="2" type="ORF">AB5J52_04355</name>
</gene>
<evidence type="ECO:0000256" key="1">
    <source>
        <dbReference type="SAM" id="Phobius"/>
    </source>
</evidence>
<evidence type="ECO:0000313" key="2">
    <source>
        <dbReference type="EMBL" id="XDQ41564.1"/>
    </source>
</evidence>
<sequence>MRRTRRVKKLLWRWRSNPLRRRDDVVEAWIVLAVWTLAVVGGAVAGLVAARAADGVFARQREEREPVRAVLLVSVPKSVSGFGTGSERIPSTVAWTAPDGSRRTGRTLVDTGTKAGSGVVVWQDRQGRLATRPPSAGAAAVEAGVLGTAAGCALAGAVFAAGAVVRWRLEQRRLDLWDREWTAVGPRWGHKTG</sequence>
<organism evidence="2">
    <name type="scientific">Streptomyces sp. R39</name>
    <dbReference type="NCBI Taxonomy" id="3238631"/>
    <lineage>
        <taxon>Bacteria</taxon>
        <taxon>Bacillati</taxon>
        <taxon>Actinomycetota</taxon>
        <taxon>Actinomycetes</taxon>
        <taxon>Kitasatosporales</taxon>
        <taxon>Streptomycetaceae</taxon>
        <taxon>Streptomyces</taxon>
    </lineage>
</organism>
<dbReference type="RefSeq" id="WP_234532534.1">
    <property type="nucleotide sequence ID" value="NZ_CP163441.1"/>
</dbReference>
<keyword evidence="1" id="KW-0812">Transmembrane</keyword>
<dbReference type="InterPro" id="IPR039708">
    <property type="entry name" value="MT1774/Rv1733c-like"/>
</dbReference>
<reference evidence="2" key="1">
    <citation type="submission" date="2024-07" db="EMBL/GenBank/DDBJ databases">
        <authorList>
            <person name="Yu S.T."/>
        </authorList>
    </citation>
    <scope>NUCLEOTIDE SEQUENCE</scope>
    <source>
        <strain evidence="2">R39</strain>
    </source>
</reference>
<feature type="transmembrane region" description="Helical" evidence="1">
    <location>
        <begin position="143"/>
        <end position="165"/>
    </location>
</feature>
<dbReference type="AlphaFoldDB" id="A0AB39QGL5"/>
<proteinExistence type="predicted"/>
<protein>
    <recommendedName>
        <fullName evidence="3">Integral membrane protein</fullName>
    </recommendedName>
</protein>
<keyword evidence="1" id="KW-0472">Membrane</keyword>
<dbReference type="EMBL" id="CP163441">
    <property type="protein sequence ID" value="XDQ41564.1"/>
    <property type="molecule type" value="Genomic_DNA"/>
</dbReference>
<dbReference type="PANTHER" id="PTHR42305:SF1">
    <property type="entry name" value="MEMBRANE PROTEIN RV1733C-RELATED"/>
    <property type="match status" value="1"/>
</dbReference>